<dbReference type="Proteomes" id="UP000663853">
    <property type="component" value="Unassembled WGS sequence"/>
</dbReference>
<accession>A0A8H3CUB6</accession>
<evidence type="ECO:0000313" key="2">
    <source>
        <dbReference type="EMBL" id="CAE6494612.1"/>
    </source>
</evidence>
<name>A0A8H3CUB6_9AGAM</name>
<protein>
    <submittedName>
        <fullName evidence="2">Uncharacterized protein</fullName>
    </submittedName>
</protein>
<gene>
    <name evidence="2" type="ORF">RDB_LOCUS105028</name>
</gene>
<evidence type="ECO:0000256" key="1">
    <source>
        <dbReference type="SAM" id="MobiDB-lite"/>
    </source>
</evidence>
<organism evidence="2 3">
    <name type="scientific">Rhizoctonia solani</name>
    <dbReference type="NCBI Taxonomy" id="456999"/>
    <lineage>
        <taxon>Eukaryota</taxon>
        <taxon>Fungi</taxon>
        <taxon>Dikarya</taxon>
        <taxon>Basidiomycota</taxon>
        <taxon>Agaricomycotina</taxon>
        <taxon>Agaricomycetes</taxon>
        <taxon>Cantharellales</taxon>
        <taxon>Ceratobasidiaceae</taxon>
        <taxon>Rhizoctonia</taxon>
    </lineage>
</organism>
<sequence length="281" mass="31397">MQAGNLLVRASPYSKSITFRAKPARARAIVDSVAWLHNLERLPDNSKSQQPIPEPNDPIPKPDDPSLEEKRTMIKLIGVFGIAVKRHLCKRGHKQDYTSRLAEPVPSSDLRHEPEETSSASGSTTVCGTQVSVPGSPPFEQSERNAPLEISCSLEGNANTQTIMVPPDIFDTECFSWFRALELPKYEGTDINSNSPTDSDRNDLKLDDFCGDLQRDLTALMNPRPGVSIPSPAEWTPSDRQNLIFRYLKLNEEDHMDLETQNRRMGFVARTQGVGREAKQL</sequence>
<feature type="region of interest" description="Disordered" evidence="1">
    <location>
        <begin position="41"/>
        <end position="66"/>
    </location>
</feature>
<feature type="compositionally biased region" description="Polar residues" evidence="1">
    <location>
        <begin position="117"/>
        <end position="129"/>
    </location>
</feature>
<dbReference type="AlphaFoldDB" id="A0A8H3CUB6"/>
<dbReference type="EMBL" id="CAJMXA010003401">
    <property type="protein sequence ID" value="CAE6494612.1"/>
    <property type="molecule type" value="Genomic_DNA"/>
</dbReference>
<evidence type="ECO:0000313" key="3">
    <source>
        <dbReference type="Proteomes" id="UP000663853"/>
    </source>
</evidence>
<comment type="caution">
    <text evidence="2">The sequence shown here is derived from an EMBL/GenBank/DDBJ whole genome shotgun (WGS) entry which is preliminary data.</text>
</comment>
<feature type="region of interest" description="Disordered" evidence="1">
    <location>
        <begin position="95"/>
        <end position="129"/>
    </location>
</feature>
<proteinExistence type="predicted"/>
<reference evidence="2" key="1">
    <citation type="submission" date="2021-01" db="EMBL/GenBank/DDBJ databases">
        <authorList>
            <person name="Kaushik A."/>
        </authorList>
    </citation>
    <scope>NUCLEOTIDE SEQUENCE</scope>
    <source>
        <strain evidence="2">AG6-10EEA</strain>
    </source>
</reference>